<sequence>MLCLKRLLLEAFMSAHARYRARFFIKGRHLYNSEHPIALTCKAFCASAW</sequence>
<dbReference type="Proteomes" id="UP000011713">
    <property type="component" value="Unassembled WGS sequence"/>
</dbReference>
<reference evidence="2" key="1">
    <citation type="journal article" date="2010" name="Science">
        <title>Signatures of adaptation to obligate biotrophy in the Hyaloperonospora arabidopsidis genome.</title>
        <authorList>
            <person name="Baxter L."/>
            <person name="Tripathy S."/>
            <person name="Ishaque N."/>
            <person name="Boot N."/>
            <person name="Cabral A."/>
            <person name="Kemen E."/>
            <person name="Thines M."/>
            <person name="Ah-Fong A."/>
            <person name="Anderson R."/>
            <person name="Badejoko W."/>
            <person name="Bittner-Eddy P."/>
            <person name="Boore J.L."/>
            <person name="Chibucos M.C."/>
            <person name="Coates M."/>
            <person name="Dehal P."/>
            <person name="Delehaunty K."/>
            <person name="Dong S."/>
            <person name="Downton P."/>
            <person name="Dumas B."/>
            <person name="Fabro G."/>
            <person name="Fronick C."/>
            <person name="Fuerstenberg S.I."/>
            <person name="Fulton L."/>
            <person name="Gaulin E."/>
            <person name="Govers F."/>
            <person name="Hughes L."/>
            <person name="Humphray S."/>
            <person name="Jiang R.H."/>
            <person name="Judelson H."/>
            <person name="Kamoun S."/>
            <person name="Kyung K."/>
            <person name="Meijer H."/>
            <person name="Minx P."/>
            <person name="Morris P."/>
            <person name="Nelson J."/>
            <person name="Phuntumart V."/>
            <person name="Qutob D."/>
            <person name="Rehmany A."/>
            <person name="Rougon-Cardoso A."/>
            <person name="Ryden P."/>
            <person name="Torto-Alalibo T."/>
            <person name="Studholme D."/>
            <person name="Wang Y."/>
            <person name="Win J."/>
            <person name="Wood J."/>
            <person name="Clifton S.W."/>
            <person name="Rogers J."/>
            <person name="Van den Ackerveken G."/>
            <person name="Jones J.D."/>
            <person name="McDowell J.M."/>
            <person name="Beynon J."/>
            <person name="Tyler B.M."/>
        </authorList>
    </citation>
    <scope>NUCLEOTIDE SEQUENCE [LARGE SCALE GENOMIC DNA]</scope>
    <source>
        <strain evidence="2">Emoy2</strain>
    </source>
</reference>
<dbReference type="EnsemblProtists" id="HpaT810573">
    <property type="protein sequence ID" value="HpaP810573"/>
    <property type="gene ID" value="HpaG810573"/>
</dbReference>
<evidence type="ECO:0000313" key="2">
    <source>
        <dbReference type="Proteomes" id="UP000011713"/>
    </source>
</evidence>
<proteinExistence type="predicted"/>
<dbReference type="HOGENOM" id="CLU_209368_0_0_1"/>
<reference evidence="1" key="2">
    <citation type="submission" date="2015-06" db="UniProtKB">
        <authorList>
            <consortium name="EnsemblProtists"/>
        </authorList>
    </citation>
    <scope>IDENTIFICATION</scope>
    <source>
        <strain evidence="1">Emoy2</strain>
    </source>
</reference>
<name>M4BVM9_HYAAE</name>
<accession>M4BVM9</accession>
<protein>
    <submittedName>
        <fullName evidence="1">Uncharacterized protein</fullName>
    </submittedName>
</protein>
<dbReference type="InParanoid" id="M4BVM9"/>
<dbReference type="VEuPathDB" id="FungiDB:HpaG810573"/>
<keyword evidence="2" id="KW-1185">Reference proteome</keyword>
<dbReference type="EMBL" id="JH597982">
    <property type="status" value="NOT_ANNOTATED_CDS"/>
    <property type="molecule type" value="Genomic_DNA"/>
</dbReference>
<evidence type="ECO:0000313" key="1">
    <source>
        <dbReference type="EnsemblProtists" id="HpaP810573"/>
    </source>
</evidence>
<organism evidence="1 2">
    <name type="scientific">Hyaloperonospora arabidopsidis (strain Emoy2)</name>
    <name type="common">Downy mildew agent</name>
    <name type="synonym">Peronospora arabidopsidis</name>
    <dbReference type="NCBI Taxonomy" id="559515"/>
    <lineage>
        <taxon>Eukaryota</taxon>
        <taxon>Sar</taxon>
        <taxon>Stramenopiles</taxon>
        <taxon>Oomycota</taxon>
        <taxon>Peronosporomycetes</taxon>
        <taxon>Peronosporales</taxon>
        <taxon>Peronosporaceae</taxon>
        <taxon>Hyaloperonospora</taxon>
    </lineage>
</organism>
<dbReference type="AlphaFoldDB" id="M4BVM9"/>